<dbReference type="GO" id="GO:0016020">
    <property type="term" value="C:membrane"/>
    <property type="evidence" value="ECO:0007669"/>
    <property type="project" value="UniProtKB-SubCell"/>
</dbReference>
<dbReference type="InterPro" id="IPR003599">
    <property type="entry name" value="Ig_sub"/>
</dbReference>
<dbReference type="InterPro" id="IPR013783">
    <property type="entry name" value="Ig-like_fold"/>
</dbReference>
<feature type="domain" description="Ig-like" evidence="8">
    <location>
        <begin position="186"/>
        <end position="265"/>
    </location>
</feature>
<dbReference type="Pfam" id="PF13895">
    <property type="entry name" value="Ig_2"/>
    <property type="match status" value="1"/>
</dbReference>
<proteinExistence type="predicted"/>
<dbReference type="Pfam" id="PF07686">
    <property type="entry name" value="V-set"/>
    <property type="match status" value="1"/>
</dbReference>
<comment type="subcellular location">
    <subcellularLocation>
        <location evidence="1">Membrane</location>
        <topology evidence="1">Single-pass type I membrane protein</topology>
    </subcellularLocation>
</comment>
<feature type="domain" description="Ig-like" evidence="8">
    <location>
        <begin position="2"/>
        <end position="122"/>
    </location>
</feature>
<feature type="transmembrane region" description="Helical" evidence="6">
    <location>
        <begin position="491"/>
        <end position="515"/>
    </location>
</feature>
<comment type="caution">
    <text evidence="9">The sequence shown here is derived from an EMBL/GenBank/DDBJ whole genome shotgun (WGS) entry which is preliminary data.</text>
</comment>
<accession>A0A8S3UQC4</accession>
<dbReference type="InterPro" id="IPR013106">
    <property type="entry name" value="Ig_V-set"/>
</dbReference>
<keyword evidence="5" id="KW-0393">Immunoglobulin domain</keyword>
<dbReference type="OrthoDB" id="6117421at2759"/>
<evidence type="ECO:0000256" key="3">
    <source>
        <dbReference type="ARBA" id="ARBA00023157"/>
    </source>
</evidence>
<dbReference type="PANTHER" id="PTHR11640:SF148">
    <property type="entry name" value="CD166 ANTIGEN HOMOLOG A"/>
    <property type="match status" value="1"/>
</dbReference>
<dbReference type="InterPro" id="IPR051275">
    <property type="entry name" value="Cell_adhesion_signaling"/>
</dbReference>
<dbReference type="InterPro" id="IPR007110">
    <property type="entry name" value="Ig-like_dom"/>
</dbReference>
<dbReference type="Proteomes" id="UP000683360">
    <property type="component" value="Unassembled WGS sequence"/>
</dbReference>
<evidence type="ECO:0000256" key="1">
    <source>
        <dbReference type="ARBA" id="ARBA00004479"/>
    </source>
</evidence>
<dbReference type="PROSITE" id="PS50835">
    <property type="entry name" value="IG_LIKE"/>
    <property type="match status" value="2"/>
</dbReference>
<name>A0A8S3UQC4_MYTED</name>
<dbReference type="SUPFAM" id="SSF48726">
    <property type="entry name" value="Immunoglobulin"/>
    <property type="match status" value="3"/>
</dbReference>
<dbReference type="SMART" id="SM00408">
    <property type="entry name" value="IGc2"/>
    <property type="match status" value="3"/>
</dbReference>
<keyword evidence="10" id="KW-1185">Reference proteome</keyword>
<keyword evidence="6" id="KW-1133">Transmembrane helix</keyword>
<dbReference type="InterPro" id="IPR003598">
    <property type="entry name" value="Ig_sub2"/>
</dbReference>
<evidence type="ECO:0000256" key="5">
    <source>
        <dbReference type="ARBA" id="ARBA00023319"/>
    </source>
</evidence>
<gene>
    <name evidence="9" type="ORF">MEDL_59567</name>
</gene>
<sequence length="552" mass="62775">MPVIIFTFSVIVSAGYAQFVTKGNNQKDQVYCRIGEETTLYCPRSADNSSVTWLGPPNLIPYTDGKQINNDLRKSDRLEITGNHSRGEFYLQIVNIAIEDEGMYRCSVIVNGSPREYDTELKIERLPTDLTITNMTNTHYIFSIEHTELILSCSEDNKDNFTCSAESSITEEPLSKTVYLNVYYTPTVIAEVYPSIEMRESSDISLQCNADANPEVKKYTWQKHDRVLANVSVYNVTKIDRSQTGEYTCSGYNELGDSSYKINISVLYAPVINVTLIFSEKKFKLVCSPNGNPNRYRFDKWQHMSFFGQHIRYLNGSANGELIFPLNFSDQDRGIYKCKAENGILDTDGHLYQHGSASFDSGGLPVFVDRNENIQYGLYQKIATLTLFITSIPKYDRLCCSTNQWKLCKNNHIHLFQERSAVFRDTAYGVNALVDGYQILFVTPPLESSDFTNYTFEAANSFGEAYFTIDLRDKGYNSNKTETNAPSGKSYLQYALLIVGFVIVLFVSHVCSWYFRTHYRKTVGTDGNLNEASASYNTQLGEHYEEINMSQK</sequence>
<keyword evidence="7" id="KW-0732">Signal</keyword>
<reference evidence="9" key="1">
    <citation type="submission" date="2021-03" db="EMBL/GenBank/DDBJ databases">
        <authorList>
            <person name="Bekaert M."/>
        </authorList>
    </citation>
    <scope>NUCLEOTIDE SEQUENCE</scope>
</reference>
<evidence type="ECO:0000256" key="7">
    <source>
        <dbReference type="SAM" id="SignalP"/>
    </source>
</evidence>
<organism evidence="9 10">
    <name type="scientific">Mytilus edulis</name>
    <name type="common">Blue mussel</name>
    <dbReference type="NCBI Taxonomy" id="6550"/>
    <lineage>
        <taxon>Eukaryota</taxon>
        <taxon>Metazoa</taxon>
        <taxon>Spiralia</taxon>
        <taxon>Lophotrochozoa</taxon>
        <taxon>Mollusca</taxon>
        <taxon>Bivalvia</taxon>
        <taxon>Autobranchia</taxon>
        <taxon>Pteriomorphia</taxon>
        <taxon>Mytilida</taxon>
        <taxon>Mytiloidea</taxon>
        <taxon>Mytilidae</taxon>
        <taxon>Mytilinae</taxon>
        <taxon>Mytilus</taxon>
    </lineage>
</organism>
<dbReference type="SMART" id="SM00409">
    <property type="entry name" value="IG"/>
    <property type="match status" value="2"/>
</dbReference>
<evidence type="ECO:0000256" key="4">
    <source>
        <dbReference type="ARBA" id="ARBA00023180"/>
    </source>
</evidence>
<keyword evidence="4" id="KW-0325">Glycoprotein</keyword>
<dbReference type="PANTHER" id="PTHR11640">
    <property type="entry name" value="NEPHRIN"/>
    <property type="match status" value="1"/>
</dbReference>
<dbReference type="InterPro" id="IPR036179">
    <property type="entry name" value="Ig-like_dom_sf"/>
</dbReference>
<evidence type="ECO:0000259" key="8">
    <source>
        <dbReference type="PROSITE" id="PS50835"/>
    </source>
</evidence>
<feature type="signal peptide" evidence="7">
    <location>
        <begin position="1"/>
        <end position="17"/>
    </location>
</feature>
<evidence type="ECO:0000313" key="10">
    <source>
        <dbReference type="Proteomes" id="UP000683360"/>
    </source>
</evidence>
<keyword evidence="2 6" id="KW-0472">Membrane</keyword>
<evidence type="ECO:0000313" key="9">
    <source>
        <dbReference type="EMBL" id="CAG2247651.1"/>
    </source>
</evidence>
<feature type="chain" id="PRO_5035855925" description="Ig-like domain-containing protein" evidence="7">
    <location>
        <begin position="18"/>
        <end position="552"/>
    </location>
</feature>
<dbReference type="Gene3D" id="2.60.40.10">
    <property type="entry name" value="Immunoglobulins"/>
    <property type="match status" value="3"/>
</dbReference>
<dbReference type="SMART" id="SM00406">
    <property type="entry name" value="IGv"/>
    <property type="match status" value="1"/>
</dbReference>
<dbReference type="EMBL" id="CAJPWZ010002912">
    <property type="protein sequence ID" value="CAG2247651.1"/>
    <property type="molecule type" value="Genomic_DNA"/>
</dbReference>
<dbReference type="AlphaFoldDB" id="A0A8S3UQC4"/>
<keyword evidence="3" id="KW-1015">Disulfide bond</keyword>
<keyword evidence="6" id="KW-0812">Transmembrane</keyword>
<protein>
    <recommendedName>
        <fullName evidence="8">Ig-like domain-containing protein</fullName>
    </recommendedName>
</protein>
<evidence type="ECO:0000256" key="6">
    <source>
        <dbReference type="SAM" id="Phobius"/>
    </source>
</evidence>
<evidence type="ECO:0000256" key="2">
    <source>
        <dbReference type="ARBA" id="ARBA00023136"/>
    </source>
</evidence>